<feature type="compositionally biased region" description="Low complexity" evidence="1">
    <location>
        <begin position="334"/>
        <end position="349"/>
    </location>
</feature>
<feature type="region of interest" description="Disordered" evidence="1">
    <location>
        <begin position="468"/>
        <end position="495"/>
    </location>
</feature>
<feature type="region of interest" description="Disordered" evidence="1">
    <location>
        <begin position="419"/>
        <end position="444"/>
    </location>
</feature>
<evidence type="ECO:0000256" key="1">
    <source>
        <dbReference type="SAM" id="MobiDB-lite"/>
    </source>
</evidence>
<feature type="domain" description="Zn(2)-C6 fungal-type" evidence="2">
    <location>
        <begin position="98"/>
        <end position="132"/>
    </location>
</feature>
<evidence type="ECO:0000259" key="2">
    <source>
        <dbReference type="PROSITE" id="PS50048"/>
    </source>
</evidence>
<dbReference type="STRING" id="698492.A0A0E9NED5"/>
<dbReference type="PROSITE" id="PS50048">
    <property type="entry name" value="ZN2_CY6_FUNGAL_2"/>
    <property type="match status" value="1"/>
</dbReference>
<accession>A0A0E9NED5</accession>
<evidence type="ECO:0000313" key="3">
    <source>
        <dbReference type="EMBL" id="GAO47775.1"/>
    </source>
</evidence>
<feature type="compositionally biased region" description="Low complexity" evidence="1">
    <location>
        <begin position="250"/>
        <end position="264"/>
    </location>
</feature>
<reference evidence="3 4" key="3">
    <citation type="journal article" date="2015" name="Genome Announc.">
        <title>Draft Genome Sequence of the Archiascomycetous Yeast Saitoella complicata.</title>
        <authorList>
            <person name="Yamauchi K."/>
            <person name="Kondo S."/>
            <person name="Hamamoto M."/>
            <person name="Takahashi Y."/>
            <person name="Ogura Y."/>
            <person name="Hayashi T."/>
            <person name="Nishida H."/>
        </authorList>
    </citation>
    <scope>NUCLEOTIDE SEQUENCE [LARGE SCALE GENOMIC DNA]</scope>
    <source>
        <strain evidence="3 4">NRRL Y-17804</strain>
    </source>
</reference>
<dbReference type="SUPFAM" id="SSF57701">
    <property type="entry name" value="Zn2/Cys6 DNA-binding domain"/>
    <property type="match status" value="1"/>
</dbReference>
<organism evidence="3 4">
    <name type="scientific">Saitoella complicata (strain BCRC 22490 / CBS 7301 / JCM 7358 / NBRC 10748 / NRRL Y-17804)</name>
    <dbReference type="NCBI Taxonomy" id="698492"/>
    <lineage>
        <taxon>Eukaryota</taxon>
        <taxon>Fungi</taxon>
        <taxon>Dikarya</taxon>
        <taxon>Ascomycota</taxon>
        <taxon>Taphrinomycotina</taxon>
        <taxon>Taphrinomycotina incertae sedis</taxon>
        <taxon>Saitoella</taxon>
    </lineage>
</organism>
<dbReference type="InterPro" id="IPR001138">
    <property type="entry name" value="Zn2Cys6_DnaBD"/>
</dbReference>
<feature type="compositionally biased region" description="Low complexity" evidence="1">
    <location>
        <begin position="433"/>
        <end position="443"/>
    </location>
</feature>
<dbReference type="Proteomes" id="UP000033140">
    <property type="component" value="Unassembled WGS sequence"/>
</dbReference>
<proteinExistence type="predicted"/>
<protein>
    <recommendedName>
        <fullName evidence="2">Zn(2)-C6 fungal-type domain-containing protein</fullName>
    </recommendedName>
</protein>
<reference evidence="3 4" key="2">
    <citation type="journal article" date="2014" name="J. Gen. Appl. Microbiol.">
        <title>The early diverging ascomycetous budding yeast Saitoella complicata has three histone deacetylases belonging to the Clr6, Hos2, and Rpd3 lineages.</title>
        <authorList>
            <person name="Nishida H."/>
            <person name="Matsumoto T."/>
            <person name="Kondo S."/>
            <person name="Hamamoto M."/>
            <person name="Yoshikawa H."/>
        </authorList>
    </citation>
    <scope>NUCLEOTIDE SEQUENCE [LARGE SCALE GENOMIC DNA]</scope>
    <source>
        <strain evidence="3 4">NRRL Y-17804</strain>
    </source>
</reference>
<feature type="region of interest" description="Disordered" evidence="1">
    <location>
        <begin position="162"/>
        <end position="206"/>
    </location>
</feature>
<dbReference type="AlphaFoldDB" id="A0A0E9NED5"/>
<dbReference type="Gene3D" id="4.10.240.10">
    <property type="entry name" value="Zn(2)-C6 fungal-type DNA-binding domain"/>
    <property type="match status" value="1"/>
</dbReference>
<dbReference type="PROSITE" id="PS00463">
    <property type="entry name" value="ZN2_CY6_FUNGAL_1"/>
    <property type="match status" value="1"/>
</dbReference>
<dbReference type="InterPro" id="IPR036864">
    <property type="entry name" value="Zn2-C6_fun-type_DNA-bd_sf"/>
</dbReference>
<dbReference type="GO" id="GO:0008270">
    <property type="term" value="F:zinc ion binding"/>
    <property type="evidence" value="ECO:0007669"/>
    <property type="project" value="InterPro"/>
</dbReference>
<reference evidence="3 4" key="1">
    <citation type="journal article" date="2011" name="J. Gen. Appl. Microbiol.">
        <title>Draft genome sequencing of the enigmatic yeast Saitoella complicata.</title>
        <authorList>
            <person name="Nishida H."/>
            <person name="Hamamoto M."/>
            <person name="Sugiyama J."/>
        </authorList>
    </citation>
    <scope>NUCLEOTIDE SEQUENCE [LARGE SCALE GENOMIC DNA]</scope>
    <source>
        <strain evidence="3 4">NRRL Y-17804</strain>
    </source>
</reference>
<name>A0A0E9NED5_SAICN</name>
<sequence length="686" mass="75741">MYTAGLLQPLSSVTSVIHYSNIDGYNVFEQLNPYNKLSSTSNAYMPSPPAGQSLAMDPYKEAYPYPQHYSDSDLMDHQVTEETMKPKNRLGYHRTSIACSYCRRRKIRCIRPENSESSPCNNCVRMHRECIVKPVENSKRHRMKGPSYLKPGFSDEYEKSGLRSISNMPKTPTRPIGFSKERSEPEPQSMPARSMEDGPTMARSVPAGMTLTGTCRERYEEYAAAQEDNAFVRPAHPIQYLNEPFYPEDAASTSQQPSPPLSTAFTTPGSDFNIHPIPQLRHYNQVPSSQMLVEEEFSAPGLVRPRINRPTLPHSYSESELGAGAEGRAHYWTSPQQHSRQQSQQVPRSWDYSTAAETYGEEQQYSMSHQATAPKYSTSPAPVQSFAPGQQDMYFSPEPSTRQQAREAANHALAMTYQDPTTPTEDMFRHASHSTYSSSSNASRPITGSFTHALESPELRQHGFHLPMPANSWQSGSGFPNDPNPTPPIAGYQTSPGLYYGAGQGDYFGQSGTRTGDGSAYASLNASPGMRGTQDGQELQYLPQEGEHHGPEYMGTLTLGTTAVVMEEMILLKCYESEVCKGSFLSLGHSHHGCPGTSACTPEPHPSHFHLSASPPGKSQVTFGGRSDEDDLLSVVVPAEMLDDASAASSAAGRLKRSWPWRDKPRLGLPPLIWGMGYIRASHSSL</sequence>
<feature type="region of interest" description="Disordered" evidence="1">
    <location>
        <begin position="361"/>
        <end position="380"/>
    </location>
</feature>
<gene>
    <name evidence="3" type="ORF">G7K_1973-t1</name>
</gene>
<evidence type="ECO:0000313" key="4">
    <source>
        <dbReference type="Proteomes" id="UP000033140"/>
    </source>
</evidence>
<dbReference type="EMBL" id="BACD03000011">
    <property type="protein sequence ID" value="GAO47775.1"/>
    <property type="molecule type" value="Genomic_DNA"/>
</dbReference>
<dbReference type="GO" id="GO:0000981">
    <property type="term" value="F:DNA-binding transcription factor activity, RNA polymerase II-specific"/>
    <property type="evidence" value="ECO:0007669"/>
    <property type="project" value="InterPro"/>
</dbReference>
<comment type="caution">
    <text evidence="3">The sequence shown here is derived from an EMBL/GenBank/DDBJ whole genome shotgun (WGS) entry which is preliminary data.</text>
</comment>
<feature type="region of interest" description="Disordered" evidence="1">
    <location>
        <begin position="332"/>
        <end position="351"/>
    </location>
</feature>
<dbReference type="SMART" id="SM00066">
    <property type="entry name" value="GAL4"/>
    <property type="match status" value="1"/>
</dbReference>
<keyword evidence="4" id="KW-1185">Reference proteome</keyword>
<feature type="region of interest" description="Disordered" evidence="1">
    <location>
        <begin position="248"/>
        <end position="273"/>
    </location>
</feature>